<name>A0A218W547_PUNGR</name>
<protein>
    <submittedName>
        <fullName evidence="2">Uncharacterized protein</fullName>
    </submittedName>
</protein>
<dbReference type="Proteomes" id="UP000197138">
    <property type="component" value="Unassembled WGS sequence"/>
</dbReference>
<accession>A0A218W547</accession>
<feature type="compositionally biased region" description="Acidic residues" evidence="1">
    <location>
        <begin position="89"/>
        <end position="99"/>
    </location>
</feature>
<dbReference type="EMBL" id="MTKT01005369">
    <property type="protein sequence ID" value="OWM67977.1"/>
    <property type="molecule type" value="Genomic_DNA"/>
</dbReference>
<evidence type="ECO:0000313" key="2">
    <source>
        <dbReference type="EMBL" id="OWM67977.1"/>
    </source>
</evidence>
<reference evidence="3" key="1">
    <citation type="journal article" date="2017" name="Plant J.">
        <title>The pomegranate (Punica granatum L.) genome and the genomics of punicalagin biosynthesis.</title>
        <authorList>
            <person name="Qin G."/>
            <person name="Xu C."/>
            <person name="Ming R."/>
            <person name="Tang H."/>
            <person name="Guyot R."/>
            <person name="Kramer E.M."/>
            <person name="Hu Y."/>
            <person name="Yi X."/>
            <person name="Qi Y."/>
            <person name="Xu X."/>
            <person name="Gao Z."/>
            <person name="Pan H."/>
            <person name="Jian J."/>
            <person name="Tian Y."/>
            <person name="Yue Z."/>
            <person name="Xu Y."/>
        </authorList>
    </citation>
    <scope>NUCLEOTIDE SEQUENCE [LARGE SCALE GENOMIC DNA]</scope>
    <source>
        <strain evidence="3">cv. Dabenzi</strain>
    </source>
</reference>
<feature type="compositionally biased region" description="Basic and acidic residues" evidence="1">
    <location>
        <begin position="71"/>
        <end position="80"/>
    </location>
</feature>
<evidence type="ECO:0000256" key="1">
    <source>
        <dbReference type="SAM" id="MobiDB-lite"/>
    </source>
</evidence>
<evidence type="ECO:0000313" key="3">
    <source>
        <dbReference type="Proteomes" id="UP000197138"/>
    </source>
</evidence>
<organism evidence="2 3">
    <name type="scientific">Punica granatum</name>
    <name type="common">Pomegranate</name>
    <dbReference type="NCBI Taxonomy" id="22663"/>
    <lineage>
        <taxon>Eukaryota</taxon>
        <taxon>Viridiplantae</taxon>
        <taxon>Streptophyta</taxon>
        <taxon>Embryophyta</taxon>
        <taxon>Tracheophyta</taxon>
        <taxon>Spermatophyta</taxon>
        <taxon>Magnoliopsida</taxon>
        <taxon>eudicotyledons</taxon>
        <taxon>Gunneridae</taxon>
        <taxon>Pentapetalae</taxon>
        <taxon>rosids</taxon>
        <taxon>malvids</taxon>
        <taxon>Myrtales</taxon>
        <taxon>Lythraceae</taxon>
        <taxon>Punica</taxon>
    </lineage>
</organism>
<feature type="region of interest" description="Disordered" evidence="1">
    <location>
        <begin position="71"/>
        <end position="99"/>
    </location>
</feature>
<dbReference type="AlphaFoldDB" id="A0A218W547"/>
<sequence length="99" mass="11146">MVNMRETKRGRASDELRENRVVRGAVSRDERWCREQWEIAMRGAERERLCVRESAEGSWCSGRVGSAQRKVADVRGREEGTSFLADSGREEDGDGGVDG</sequence>
<gene>
    <name evidence="2" type="ORF">CDL15_Pgr017545</name>
</gene>
<comment type="caution">
    <text evidence="2">The sequence shown here is derived from an EMBL/GenBank/DDBJ whole genome shotgun (WGS) entry which is preliminary data.</text>
</comment>
<proteinExistence type="predicted"/>